<dbReference type="RefSeq" id="WP_227897167.1">
    <property type="nucleotide sequence ID" value="NZ_CP099466.1"/>
</dbReference>
<name>A0A9X1MGH9_9MICC</name>
<evidence type="ECO:0000256" key="1">
    <source>
        <dbReference type="SAM" id="MobiDB-lite"/>
    </source>
</evidence>
<feature type="transmembrane region" description="Helical" evidence="2">
    <location>
        <begin position="274"/>
        <end position="295"/>
    </location>
</feature>
<keyword evidence="2" id="KW-1133">Transmembrane helix</keyword>
<comment type="caution">
    <text evidence="3">The sequence shown here is derived from an EMBL/GenBank/DDBJ whole genome shotgun (WGS) entry which is preliminary data.</text>
</comment>
<sequence length="363" mass="39991">MNHGTEENSPRTNAEAAEPLRVETPGTAPPRRRQPHRLLRSRWLWAAAAGWAASNLWVVLASPSRLPFDWPARAGQSSLEILAEVNIALAQILLLMGVVYLLTRHRPDPNLAARAPERRQALRETLGLFSYGLLGMVGGYVLAQAFGWHPFGLHLAGTIFGTHDQLAPGEVLTWAGYNLVVYAVIPLLYFRRRYSATALGLKSTAPRNDLLVILVVLGLETCFQIVYLQPASLGLPLNQLLPGAALTFFLYMAGAVLPAMVFIYAILLPRILRLTGSAVATVLLGGLTYAGLHFWDAWAVFTSPESTVLSVIFLIFTYLGPGMLKSFLTLRTGNAWVHVWAYHAFAPHTLIDTPHIVEVFRLK</sequence>
<keyword evidence="4" id="KW-1185">Reference proteome</keyword>
<feature type="region of interest" description="Disordered" evidence="1">
    <location>
        <begin position="1"/>
        <end position="34"/>
    </location>
</feature>
<keyword evidence="2" id="KW-0472">Membrane</keyword>
<feature type="transmembrane region" description="Helical" evidence="2">
    <location>
        <begin position="307"/>
        <end position="324"/>
    </location>
</feature>
<evidence type="ECO:0000313" key="4">
    <source>
        <dbReference type="Proteomes" id="UP001139158"/>
    </source>
</evidence>
<keyword evidence="2" id="KW-0812">Transmembrane</keyword>
<evidence type="ECO:0000313" key="3">
    <source>
        <dbReference type="EMBL" id="MCC3299191.1"/>
    </source>
</evidence>
<gene>
    <name evidence="3" type="ORF">LJ757_15475</name>
</gene>
<organism evidence="3 4">
    <name type="scientific">Arthrobacter caoxuetaonis</name>
    <dbReference type="NCBI Taxonomy" id="2886935"/>
    <lineage>
        <taxon>Bacteria</taxon>
        <taxon>Bacillati</taxon>
        <taxon>Actinomycetota</taxon>
        <taxon>Actinomycetes</taxon>
        <taxon>Micrococcales</taxon>
        <taxon>Micrococcaceae</taxon>
        <taxon>Arthrobacter</taxon>
    </lineage>
</organism>
<feature type="transmembrane region" description="Helical" evidence="2">
    <location>
        <begin position="128"/>
        <end position="151"/>
    </location>
</feature>
<feature type="transmembrane region" description="Helical" evidence="2">
    <location>
        <begin position="248"/>
        <end position="267"/>
    </location>
</feature>
<feature type="transmembrane region" description="Helical" evidence="2">
    <location>
        <begin position="43"/>
        <end position="61"/>
    </location>
</feature>
<dbReference type="Proteomes" id="UP001139158">
    <property type="component" value="Unassembled WGS sequence"/>
</dbReference>
<dbReference type="EMBL" id="JAJFZV010000016">
    <property type="protein sequence ID" value="MCC3299191.1"/>
    <property type="molecule type" value="Genomic_DNA"/>
</dbReference>
<feature type="transmembrane region" description="Helical" evidence="2">
    <location>
        <begin position="210"/>
        <end position="228"/>
    </location>
</feature>
<dbReference type="AlphaFoldDB" id="A0A9X1MGH9"/>
<proteinExistence type="predicted"/>
<feature type="transmembrane region" description="Helical" evidence="2">
    <location>
        <begin position="81"/>
        <end position="102"/>
    </location>
</feature>
<accession>A0A9X1MGH9</accession>
<reference evidence="3" key="1">
    <citation type="submission" date="2021-10" db="EMBL/GenBank/DDBJ databases">
        <title>Novel species in genus Arthrobacter.</title>
        <authorList>
            <person name="Liu Y."/>
        </authorList>
    </citation>
    <scope>NUCLEOTIDE SEQUENCE</scope>
    <source>
        <strain evidence="3">Zg-Y453</strain>
    </source>
</reference>
<evidence type="ECO:0000256" key="2">
    <source>
        <dbReference type="SAM" id="Phobius"/>
    </source>
</evidence>
<feature type="transmembrane region" description="Helical" evidence="2">
    <location>
        <begin position="171"/>
        <end position="190"/>
    </location>
</feature>
<protein>
    <submittedName>
        <fullName evidence="3">Uncharacterized protein</fullName>
    </submittedName>
</protein>